<accession>A0AA37SP35</accession>
<dbReference type="EMBL" id="BSOH01000006">
    <property type="protein sequence ID" value="GLR16584.1"/>
    <property type="molecule type" value="Genomic_DNA"/>
</dbReference>
<comment type="caution">
    <text evidence="5">The sequence shown here is derived from an EMBL/GenBank/DDBJ whole genome shotgun (WGS) entry which is preliminary data.</text>
</comment>
<evidence type="ECO:0000313" key="5">
    <source>
        <dbReference type="EMBL" id="GLR16584.1"/>
    </source>
</evidence>
<dbReference type="Proteomes" id="UP001156666">
    <property type="component" value="Unassembled WGS sequence"/>
</dbReference>
<dbReference type="GO" id="GO:0005576">
    <property type="term" value="C:extracellular region"/>
    <property type="evidence" value="ECO:0007669"/>
    <property type="project" value="UniProtKB-SubCell"/>
</dbReference>
<dbReference type="Pfam" id="PF13585">
    <property type="entry name" value="CHU_C"/>
    <property type="match status" value="1"/>
</dbReference>
<keyword evidence="2" id="KW-0964">Secreted</keyword>
<evidence type="ECO:0000256" key="3">
    <source>
        <dbReference type="ARBA" id="ARBA00022729"/>
    </source>
</evidence>
<reference evidence="5" key="1">
    <citation type="journal article" date="2014" name="Int. J. Syst. Evol. Microbiol.">
        <title>Complete genome sequence of Corynebacterium casei LMG S-19264T (=DSM 44701T), isolated from a smear-ripened cheese.</title>
        <authorList>
            <consortium name="US DOE Joint Genome Institute (JGI-PGF)"/>
            <person name="Walter F."/>
            <person name="Albersmeier A."/>
            <person name="Kalinowski J."/>
            <person name="Ruckert C."/>
        </authorList>
    </citation>
    <scope>NUCLEOTIDE SEQUENCE</scope>
    <source>
        <strain evidence="5">NBRC 108769</strain>
    </source>
</reference>
<evidence type="ECO:0000256" key="1">
    <source>
        <dbReference type="ARBA" id="ARBA00004613"/>
    </source>
</evidence>
<evidence type="ECO:0000256" key="2">
    <source>
        <dbReference type="ARBA" id="ARBA00022525"/>
    </source>
</evidence>
<dbReference type="InterPro" id="IPR033764">
    <property type="entry name" value="Sdr_B"/>
</dbReference>
<organism evidence="5 6">
    <name type="scientific">Portibacter lacus</name>
    <dbReference type="NCBI Taxonomy" id="1099794"/>
    <lineage>
        <taxon>Bacteria</taxon>
        <taxon>Pseudomonadati</taxon>
        <taxon>Bacteroidota</taxon>
        <taxon>Saprospiria</taxon>
        <taxon>Saprospirales</taxon>
        <taxon>Haliscomenobacteraceae</taxon>
        <taxon>Portibacter</taxon>
    </lineage>
</organism>
<dbReference type="InterPro" id="IPR013783">
    <property type="entry name" value="Ig-like_fold"/>
</dbReference>
<proteinExistence type="predicted"/>
<comment type="subcellular location">
    <subcellularLocation>
        <location evidence="1">Secreted</location>
    </subcellularLocation>
</comment>
<dbReference type="Gene3D" id="2.60.40.10">
    <property type="entry name" value="Immunoglobulins"/>
    <property type="match status" value="1"/>
</dbReference>
<protein>
    <recommendedName>
        <fullName evidence="4">SD-repeat containing protein B domain-containing protein</fullName>
    </recommendedName>
</protein>
<feature type="domain" description="SD-repeat containing protein B" evidence="4">
    <location>
        <begin position="29"/>
        <end position="100"/>
    </location>
</feature>
<evidence type="ECO:0000313" key="6">
    <source>
        <dbReference type="Proteomes" id="UP001156666"/>
    </source>
</evidence>
<dbReference type="SUPFAM" id="SSF117074">
    <property type="entry name" value="Hypothetical protein PA1324"/>
    <property type="match status" value="1"/>
</dbReference>
<reference evidence="5" key="2">
    <citation type="submission" date="2023-01" db="EMBL/GenBank/DDBJ databases">
        <title>Draft genome sequence of Portibacter lacus strain NBRC 108769.</title>
        <authorList>
            <person name="Sun Q."/>
            <person name="Mori K."/>
        </authorList>
    </citation>
    <scope>NUCLEOTIDE SEQUENCE</scope>
    <source>
        <strain evidence="5">NBRC 108769</strain>
    </source>
</reference>
<sequence length="323" mass="36306">MNTIIFACLLSFLNPNTVIEECGLIQITVIIDNNCNGIYDTGDTYANNWEVRIEITNNSISFENQTTDQNGHAFFGNLPAGSYQSNLTLQNNWNVTNTTQNFVLQESGVGQINYFVCQDCDPEFNITQTPTGNEICCPTSVVMHVQGNYPIISVQWSNGGGGLVKPVTVSGNYSANIQYECNGQRKYITLNSSVNMGRGGFPSLSYHNNAVRPNNPLVFYDNNPPSQFYKPYNATKFHLRIFDRWGGMVYESVKQKCDGFVNGEIKWDGKGTNGNNLQQGQYVGYVVLENCQYKCSINNVANINQIQRRCPQNITYFNVFWLP</sequence>
<dbReference type="RefSeq" id="WP_235295332.1">
    <property type="nucleotide sequence ID" value="NZ_BSOH01000006.1"/>
</dbReference>
<keyword evidence="3" id="KW-0732">Signal</keyword>
<keyword evidence="6" id="KW-1185">Reference proteome</keyword>
<gene>
    <name evidence="5" type="ORF">GCM10007940_11990</name>
</gene>
<dbReference type="AlphaFoldDB" id="A0AA37SP35"/>
<evidence type="ECO:0000259" key="4">
    <source>
        <dbReference type="Pfam" id="PF17210"/>
    </source>
</evidence>
<name>A0AA37SP35_9BACT</name>
<dbReference type="Pfam" id="PF17210">
    <property type="entry name" value="SdrD_B"/>
    <property type="match status" value="1"/>
</dbReference>